<sequence>MQLVLVRHGQSANNAAFIAATARQQAQPREEPDDEADRIAEELSVYRGRVPDPLLTDLGTRQAQALGEALKAGRLPFAPTHLYASPMSRAVATARPLAEVSGLPVVLQPDAYEVGGIQNIDLSVGTRSARPGATLPELQILGGAVQAPPGLFPADDQPWSGGFEVSPDEALPRARRMLTTLFRAHQADDVVVVVSHQFFAQFVLAAALGLETEPWRRFRVDNAGHLSLRLGPDEAITEWVNRVDHLDPADISN</sequence>
<dbReference type="SMART" id="SM00855">
    <property type="entry name" value="PGAM"/>
    <property type="match status" value="1"/>
</dbReference>
<organism evidence="1 2">
    <name type="scientific">Kineosporia succinea</name>
    <dbReference type="NCBI Taxonomy" id="84632"/>
    <lineage>
        <taxon>Bacteria</taxon>
        <taxon>Bacillati</taxon>
        <taxon>Actinomycetota</taxon>
        <taxon>Actinomycetes</taxon>
        <taxon>Kineosporiales</taxon>
        <taxon>Kineosporiaceae</taxon>
        <taxon>Kineosporia</taxon>
    </lineage>
</organism>
<dbReference type="CDD" id="cd07067">
    <property type="entry name" value="HP_PGM_like"/>
    <property type="match status" value="1"/>
</dbReference>
<reference evidence="1 2" key="1">
    <citation type="submission" date="2023-07" db="EMBL/GenBank/DDBJ databases">
        <title>Sequencing the genomes of 1000 actinobacteria strains.</title>
        <authorList>
            <person name="Klenk H.-P."/>
        </authorList>
    </citation>
    <scope>NUCLEOTIDE SEQUENCE [LARGE SCALE GENOMIC DNA]</scope>
    <source>
        <strain evidence="1 2">DSM 44388</strain>
    </source>
</reference>
<dbReference type="GO" id="GO:0004619">
    <property type="term" value="F:phosphoglycerate mutase activity"/>
    <property type="evidence" value="ECO:0007669"/>
    <property type="project" value="UniProtKB-EC"/>
</dbReference>
<gene>
    <name evidence="1" type="ORF">J2S57_004191</name>
</gene>
<dbReference type="PANTHER" id="PTHR48100:SF56">
    <property type="entry name" value="PHOSPHATASE SPAC513.02-RELATED"/>
    <property type="match status" value="1"/>
</dbReference>
<proteinExistence type="predicted"/>
<dbReference type="InterPro" id="IPR013078">
    <property type="entry name" value="His_Pase_superF_clade-1"/>
</dbReference>
<protein>
    <submittedName>
        <fullName evidence="1">2,3-bisphosphoglycerate-dependent phosphoglycerate mutase</fullName>
        <ecNumber evidence="1">5.4.2.11</ecNumber>
    </submittedName>
</protein>
<dbReference type="InterPro" id="IPR050275">
    <property type="entry name" value="PGM_Phosphatase"/>
</dbReference>
<dbReference type="EC" id="5.4.2.11" evidence="1"/>
<dbReference type="SUPFAM" id="SSF53254">
    <property type="entry name" value="Phosphoglycerate mutase-like"/>
    <property type="match status" value="1"/>
</dbReference>
<dbReference type="RefSeq" id="WP_307245629.1">
    <property type="nucleotide sequence ID" value="NZ_JAUSQZ010000001.1"/>
</dbReference>
<dbReference type="PANTHER" id="PTHR48100">
    <property type="entry name" value="BROAD-SPECIFICITY PHOSPHATASE YOR283W-RELATED"/>
    <property type="match status" value="1"/>
</dbReference>
<dbReference type="Proteomes" id="UP001235712">
    <property type="component" value="Unassembled WGS sequence"/>
</dbReference>
<name>A0ABT9P6W2_9ACTN</name>
<dbReference type="InterPro" id="IPR029033">
    <property type="entry name" value="His_PPase_superfam"/>
</dbReference>
<evidence type="ECO:0000313" key="2">
    <source>
        <dbReference type="Proteomes" id="UP001235712"/>
    </source>
</evidence>
<dbReference type="Pfam" id="PF00300">
    <property type="entry name" value="His_Phos_1"/>
    <property type="match status" value="2"/>
</dbReference>
<dbReference type="InterPro" id="IPR001345">
    <property type="entry name" value="PG/BPGM_mutase_AS"/>
</dbReference>
<keyword evidence="2" id="KW-1185">Reference proteome</keyword>
<evidence type="ECO:0000313" key="1">
    <source>
        <dbReference type="EMBL" id="MDP9828442.1"/>
    </source>
</evidence>
<dbReference type="Gene3D" id="3.40.50.1240">
    <property type="entry name" value="Phosphoglycerate mutase-like"/>
    <property type="match status" value="1"/>
</dbReference>
<keyword evidence="1" id="KW-0413">Isomerase</keyword>
<dbReference type="PROSITE" id="PS00175">
    <property type="entry name" value="PG_MUTASE"/>
    <property type="match status" value="1"/>
</dbReference>
<comment type="caution">
    <text evidence="1">The sequence shown here is derived from an EMBL/GenBank/DDBJ whole genome shotgun (WGS) entry which is preliminary data.</text>
</comment>
<dbReference type="EMBL" id="JAUSQZ010000001">
    <property type="protein sequence ID" value="MDP9828442.1"/>
    <property type="molecule type" value="Genomic_DNA"/>
</dbReference>
<accession>A0ABT9P6W2</accession>